<protein>
    <submittedName>
        <fullName evidence="1">Uncharacterized protein</fullName>
    </submittedName>
</protein>
<comment type="caution">
    <text evidence="1">The sequence shown here is derived from an EMBL/GenBank/DDBJ whole genome shotgun (WGS) entry which is preliminary data.</text>
</comment>
<proteinExistence type="predicted"/>
<organism evidence="1 2">
    <name type="scientific">Paenibacillus mesotrionivorans</name>
    <dbReference type="NCBI Taxonomy" id="3160968"/>
    <lineage>
        <taxon>Bacteria</taxon>
        <taxon>Bacillati</taxon>
        <taxon>Bacillota</taxon>
        <taxon>Bacilli</taxon>
        <taxon>Bacillales</taxon>
        <taxon>Paenibacillaceae</taxon>
        <taxon>Paenibacillus</taxon>
    </lineage>
</organism>
<dbReference type="Proteomes" id="UP001631969">
    <property type="component" value="Unassembled WGS sequence"/>
</dbReference>
<sequence>MISRDNPYVHFSIDDVYLWLREIDSQAETSSSIFDHPRLACLKAFHDRYGAVVTFNCFYSDEPATWNLGQMTTRFKEEFAAHAHWLRLAFHANTRQDNYNECPEEEARSHYRNTMAAFRSFATDSNIDTLGRTHYNSGNLANVRVWRDSTPGAKGFLASDDGRKVDMYLDEAQREALKQEGIYYDEKEALYFIKTMPRLENWSDPAADLSAWAGDPAYAGKLQTLVLFTHEQCWNADMETKLDRIFAWAAAKSYEFAYPMDRI</sequence>
<evidence type="ECO:0000313" key="1">
    <source>
        <dbReference type="EMBL" id="MFM9328604.1"/>
    </source>
</evidence>
<reference evidence="1" key="1">
    <citation type="submission" date="2024-12" db="EMBL/GenBank/DDBJ databases">
        <authorList>
            <person name="Wu N."/>
        </authorList>
    </citation>
    <scope>NUCLEOTIDE SEQUENCE</scope>
    <source>
        <strain evidence="1">P15</strain>
    </source>
</reference>
<accession>A0ACC7NZ19</accession>
<evidence type="ECO:0000313" key="2">
    <source>
        <dbReference type="Proteomes" id="UP001631969"/>
    </source>
</evidence>
<keyword evidence="2" id="KW-1185">Reference proteome</keyword>
<gene>
    <name evidence="1" type="ORF">ACI1P1_09920</name>
</gene>
<dbReference type="EMBL" id="JBJURJ010000005">
    <property type="protein sequence ID" value="MFM9328604.1"/>
    <property type="molecule type" value="Genomic_DNA"/>
</dbReference>
<name>A0ACC7NZ19_9BACL</name>